<reference evidence="1" key="1">
    <citation type="journal article" date="2022" name="bioRxiv">
        <title>Sequencing and chromosome-scale assembly of the giantPleurodeles waltlgenome.</title>
        <authorList>
            <person name="Brown T."/>
            <person name="Elewa A."/>
            <person name="Iarovenko S."/>
            <person name="Subramanian E."/>
            <person name="Araus A.J."/>
            <person name="Petzold A."/>
            <person name="Susuki M."/>
            <person name="Suzuki K.-i.T."/>
            <person name="Hayashi T."/>
            <person name="Toyoda A."/>
            <person name="Oliveira C."/>
            <person name="Osipova E."/>
            <person name="Leigh N.D."/>
            <person name="Simon A."/>
            <person name="Yun M.H."/>
        </authorList>
    </citation>
    <scope>NUCLEOTIDE SEQUENCE</scope>
    <source>
        <strain evidence="1">20211129_DDA</strain>
        <tissue evidence="1">Liver</tissue>
    </source>
</reference>
<dbReference type="AlphaFoldDB" id="A0AAV7KWF3"/>
<keyword evidence="2" id="KW-1185">Reference proteome</keyword>
<name>A0AAV7KWF3_PLEWA</name>
<dbReference type="Proteomes" id="UP001066276">
    <property type="component" value="Chromosome 12"/>
</dbReference>
<evidence type="ECO:0000313" key="1">
    <source>
        <dbReference type="EMBL" id="KAJ1083831.1"/>
    </source>
</evidence>
<comment type="caution">
    <text evidence="1">The sequence shown here is derived from an EMBL/GenBank/DDBJ whole genome shotgun (WGS) entry which is preliminary data.</text>
</comment>
<gene>
    <name evidence="1" type="ORF">NDU88_003986</name>
</gene>
<accession>A0AAV7KWF3</accession>
<sequence>MTAPAGLRTARRLGQLRFRLPLVSLRGPAPTCHGLQSLAPFLVSASCSLRSPAAITVRGPSLSMHIANAVDRNFIACFVTERWSEDIGVALDGQIV</sequence>
<dbReference type="EMBL" id="JANPWB010000016">
    <property type="protein sequence ID" value="KAJ1083831.1"/>
    <property type="molecule type" value="Genomic_DNA"/>
</dbReference>
<protein>
    <submittedName>
        <fullName evidence="1">Uncharacterized protein</fullName>
    </submittedName>
</protein>
<organism evidence="1 2">
    <name type="scientific">Pleurodeles waltl</name>
    <name type="common">Iberian ribbed newt</name>
    <dbReference type="NCBI Taxonomy" id="8319"/>
    <lineage>
        <taxon>Eukaryota</taxon>
        <taxon>Metazoa</taxon>
        <taxon>Chordata</taxon>
        <taxon>Craniata</taxon>
        <taxon>Vertebrata</taxon>
        <taxon>Euteleostomi</taxon>
        <taxon>Amphibia</taxon>
        <taxon>Batrachia</taxon>
        <taxon>Caudata</taxon>
        <taxon>Salamandroidea</taxon>
        <taxon>Salamandridae</taxon>
        <taxon>Pleurodelinae</taxon>
        <taxon>Pleurodeles</taxon>
    </lineage>
</organism>
<evidence type="ECO:0000313" key="2">
    <source>
        <dbReference type="Proteomes" id="UP001066276"/>
    </source>
</evidence>
<proteinExistence type="predicted"/>